<dbReference type="PROSITE" id="PS00455">
    <property type="entry name" value="AMP_BINDING"/>
    <property type="match status" value="1"/>
</dbReference>
<feature type="domain" description="Thioester reductase (TE)" evidence="6">
    <location>
        <begin position="951"/>
        <end position="1177"/>
    </location>
</feature>
<dbReference type="EMBL" id="VXIT01000003">
    <property type="protein sequence ID" value="KAA6413753.1"/>
    <property type="molecule type" value="Genomic_DNA"/>
</dbReference>
<evidence type="ECO:0000259" key="4">
    <source>
        <dbReference type="Pfam" id="PF00501"/>
    </source>
</evidence>
<evidence type="ECO:0000259" key="6">
    <source>
        <dbReference type="Pfam" id="PF07993"/>
    </source>
</evidence>
<dbReference type="PANTHER" id="PTHR44845">
    <property type="entry name" value="CARRIER DOMAIN-CONTAINING PROTEIN"/>
    <property type="match status" value="1"/>
</dbReference>
<dbReference type="FunFam" id="3.40.50.12780:FF:000014">
    <property type="entry name" value="Nonribosomal peptide synthetase 1"/>
    <property type="match status" value="1"/>
</dbReference>
<dbReference type="OrthoDB" id="416786at2759"/>
<feature type="domain" description="AMP-dependent synthetase/ligase" evidence="4">
    <location>
        <begin position="297"/>
        <end position="635"/>
    </location>
</feature>
<dbReference type="Gene3D" id="3.40.50.12780">
    <property type="entry name" value="N-terminal domain of ligase-like"/>
    <property type="match status" value="1"/>
</dbReference>
<dbReference type="Gene3D" id="3.30.559.30">
    <property type="entry name" value="Nonribosomal peptide synthetase, condensation domain"/>
    <property type="match status" value="1"/>
</dbReference>
<dbReference type="CDD" id="cd05918">
    <property type="entry name" value="A_NRPS_SidN3_like"/>
    <property type="match status" value="1"/>
</dbReference>
<dbReference type="InterPro" id="IPR045851">
    <property type="entry name" value="AMP-bd_C_sf"/>
</dbReference>
<dbReference type="Gene3D" id="3.30.300.30">
    <property type="match status" value="1"/>
</dbReference>
<keyword evidence="3" id="KW-0436">Ligase</keyword>
<evidence type="ECO:0000256" key="3">
    <source>
        <dbReference type="ARBA" id="ARBA00022598"/>
    </source>
</evidence>
<protein>
    <recommendedName>
        <fullName evidence="9">Carrier domain-containing protein</fullName>
    </recommendedName>
</protein>
<dbReference type="GO" id="GO:0016874">
    <property type="term" value="F:ligase activity"/>
    <property type="evidence" value="ECO:0007669"/>
    <property type="project" value="UniProtKB-KW"/>
</dbReference>
<feature type="domain" description="Carrier" evidence="5">
    <location>
        <begin position="862"/>
        <end position="906"/>
    </location>
</feature>
<accession>A0A5M8PVP9</accession>
<comment type="caution">
    <text evidence="7">The sequence shown here is derived from an EMBL/GenBank/DDBJ whole genome shotgun (WGS) entry which is preliminary data.</text>
</comment>
<dbReference type="InterPro" id="IPR013120">
    <property type="entry name" value="FAR_NAD-bd"/>
</dbReference>
<evidence type="ECO:0000256" key="2">
    <source>
        <dbReference type="ARBA" id="ARBA00022553"/>
    </source>
</evidence>
<dbReference type="Proteomes" id="UP000324767">
    <property type="component" value="Unassembled WGS sequence"/>
</dbReference>
<dbReference type="InterPro" id="IPR020845">
    <property type="entry name" value="AMP-binding_CS"/>
</dbReference>
<evidence type="ECO:0000313" key="8">
    <source>
        <dbReference type="Proteomes" id="UP000324767"/>
    </source>
</evidence>
<sequence>MTILQHLSATERFEGISTTCESQDSQRLGRNRAELARDLQSCYFPCLDSSSVSDGDWQSVEVPYRDALGLQSFCKEHETLSLAVLQTAWALVLRCYIGGNSFYFGHVVPKATSELDGAGPTWASNVDVATYHMDFEESDTVTAILHAKEADPSQAQKRQPTCSVYADIQAMEPCAPLYNTALQVQEVRSMHRFAAGKSLLQSGASHGASNIEILVDVSICDYGLIVNLNYLQSKLSIVSATNVAHTFAKFLDCILLNPHQSISRLDPFTLRDSEQINRWNKPFPNKVNTCVHDLLLKHAKDSPDSPAVCSWDGNLTYAELAVTSFNLAHHLVAVGVRPGVLVPVCFKKSVYAIVAMVAIHRAGGAFIPLDPSHPQDRLQAILRKVNAHIIVASPDTAHLFEGMGITTVCLSPSLLDFLPPSVEDLPFSVRPDNAAFVLFTSGSTGSPKGIVQEHASVCTSSIAHGRAMYMSSESRVLQYAAYTFDVSMMDIFTTLIYGGCVCTPSEEDRMGNIAGVMSAMHVNWVLFTPSVASLIVPEDVPELRTLALGGEAVTKENVHRWAGKVRLLNCYGPAECAASAINLIDPQNSRAGTIGRAFGCGLCWVVDQTNHDRLLPIGAVGELLVEGPTLARGYLEDMEKTKAVFIKSPEWLHDNGHRRPRRLYKTGDLVRYNSDGSLDFMGRKDLQLKVRGQRVEIGEVEHHLSMYPGIALSVATSPLSGPYAKSLVAIIQLQKQEETLASTTIGISLLPKTRLDAARFSIPDLTLFLKRKLPGYMVPNHWFVIEELPFSVSGKIDRKLVNNWLLGISRDVEDSITSNGCWREAIPKDETTALELSATVASLVAKGDPRSYSALHSQDFLLSAVGLDSIQVISLTISIKRQFGVKVHPGTVLHCEATVRGIARCIEESRATGQEVAVGSSVNFLEKYRTYQEAMYNDILTKGVSITTILVTGATGFLGSQILAKLFTRPDIQNIIVHVRADSPAHGLRRIIQSATLAGWWTPSHLARLEVWPGDLALHNIGLNPSQWDRLTGAAPPSQRIHAVIHNGALVNWNASFTTLSPTNIGSTLSLLRALNSAPTLQKLVYISGGHQHSSSSSHSPTPAAEGASLPTGYAQTKFLSELLVHDYARAGPGHASRVTTVKPSYIIGTPATGIANIDDYIWRLVAACIDISAYNASDAVPGSYLYVSDAGTVAETIVAACCDPTVNPVNNNSIPVTDGLPIADFWGVLEAEMGYRLNPLREEEWLRRVHQDVEARQEAHPLWPLLQTLEAERGRLGVQVPELEISDAVGGVDEANGATVPDDGPAEAAKRVRAAIKRNVQFLQEIGFLRRPDGGKGPVDGRVGAGAGVFDRSRRSGVGCG</sequence>
<evidence type="ECO:0000256" key="1">
    <source>
        <dbReference type="ARBA" id="ARBA00022450"/>
    </source>
</evidence>
<keyword evidence="1" id="KW-0596">Phosphopantetheine</keyword>
<dbReference type="InterPro" id="IPR009081">
    <property type="entry name" value="PP-bd_ACP"/>
</dbReference>
<dbReference type="InterPro" id="IPR036291">
    <property type="entry name" value="NAD(P)-bd_dom_sf"/>
</dbReference>
<dbReference type="Pfam" id="PF00550">
    <property type="entry name" value="PP-binding"/>
    <property type="match status" value="1"/>
</dbReference>
<dbReference type="PANTHER" id="PTHR44845:SF4">
    <property type="entry name" value="NONRIBOSOMAL PEPTIDE SYNTHASE INPA"/>
    <property type="match status" value="1"/>
</dbReference>
<reference evidence="7 8" key="1">
    <citation type="submission" date="2019-09" db="EMBL/GenBank/DDBJ databases">
        <title>The hologenome of the rock-dwelling lichen Lasallia pustulata.</title>
        <authorList>
            <person name="Greshake Tzovaras B."/>
            <person name="Segers F."/>
            <person name="Bicker A."/>
            <person name="Dal Grande F."/>
            <person name="Otte J."/>
            <person name="Hankeln T."/>
            <person name="Schmitt I."/>
            <person name="Ebersberger I."/>
        </authorList>
    </citation>
    <scope>NUCLEOTIDE SEQUENCE [LARGE SCALE GENOMIC DNA]</scope>
    <source>
        <strain evidence="7">A1-1</strain>
    </source>
</reference>
<dbReference type="SUPFAM" id="SSF47336">
    <property type="entry name" value="ACP-like"/>
    <property type="match status" value="1"/>
</dbReference>
<dbReference type="Gene3D" id="3.40.50.720">
    <property type="entry name" value="NAD(P)-binding Rossmann-like Domain"/>
    <property type="match status" value="1"/>
</dbReference>
<evidence type="ECO:0008006" key="9">
    <source>
        <dbReference type="Google" id="ProtNLM"/>
    </source>
</evidence>
<dbReference type="SUPFAM" id="SSF52777">
    <property type="entry name" value="CoA-dependent acyltransferases"/>
    <property type="match status" value="1"/>
</dbReference>
<evidence type="ECO:0000259" key="5">
    <source>
        <dbReference type="Pfam" id="PF00550"/>
    </source>
</evidence>
<dbReference type="PIRSF" id="PIRSF001617">
    <property type="entry name" value="Alpha-AR"/>
    <property type="match status" value="1"/>
</dbReference>
<proteinExistence type="predicted"/>
<dbReference type="Pfam" id="PF00501">
    <property type="entry name" value="AMP-binding"/>
    <property type="match status" value="1"/>
</dbReference>
<dbReference type="SUPFAM" id="SSF56801">
    <property type="entry name" value="Acetyl-CoA synthetase-like"/>
    <property type="match status" value="1"/>
</dbReference>
<keyword evidence="2" id="KW-0597">Phosphoprotein</keyword>
<organism evidence="7 8">
    <name type="scientific">Lasallia pustulata</name>
    <dbReference type="NCBI Taxonomy" id="136370"/>
    <lineage>
        <taxon>Eukaryota</taxon>
        <taxon>Fungi</taxon>
        <taxon>Dikarya</taxon>
        <taxon>Ascomycota</taxon>
        <taxon>Pezizomycotina</taxon>
        <taxon>Lecanoromycetes</taxon>
        <taxon>OSLEUM clade</taxon>
        <taxon>Umbilicariomycetidae</taxon>
        <taxon>Umbilicariales</taxon>
        <taxon>Umbilicariaceae</taxon>
        <taxon>Lasallia</taxon>
    </lineage>
</organism>
<name>A0A5M8PVP9_9LECA</name>
<dbReference type="InterPro" id="IPR010071">
    <property type="entry name" value="AA_adenyl_dom"/>
</dbReference>
<dbReference type="SUPFAM" id="SSF51735">
    <property type="entry name" value="NAD(P)-binding Rossmann-fold domains"/>
    <property type="match status" value="1"/>
</dbReference>
<gene>
    <name evidence="7" type="ORF">FRX48_02114</name>
</gene>
<dbReference type="Pfam" id="PF07993">
    <property type="entry name" value="NAD_binding_4"/>
    <property type="match status" value="1"/>
</dbReference>
<evidence type="ECO:0000313" key="7">
    <source>
        <dbReference type="EMBL" id="KAA6413753.1"/>
    </source>
</evidence>
<dbReference type="InterPro" id="IPR036736">
    <property type="entry name" value="ACP-like_sf"/>
</dbReference>
<dbReference type="InterPro" id="IPR042099">
    <property type="entry name" value="ANL_N_sf"/>
</dbReference>
<dbReference type="NCBIfam" id="TIGR01733">
    <property type="entry name" value="AA-adenyl-dom"/>
    <property type="match status" value="1"/>
</dbReference>
<dbReference type="InterPro" id="IPR000873">
    <property type="entry name" value="AMP-dep_synth/lig_dom"/>
</dbReference>